<dbReference type="AlphaFoldDB" id="A0A431TH87"/>
<organism evidence="14 15">
    <name type="scientific">Variovorax gossypii</name>
    <dbReference type="NCBI Taxonomy" id="1679495"/>
    <lineage>
        <taxon>Bacteria</taxon>
        <taxon>Pseudomonadati</taxon>
        <taxon>Pseudomonadota</taxon>
        <taxon>Betaproteobacteria</taxon>
        <taxon>Burkholderiales</taxon>
        <taxon>Comamonadaceae</taxon>
        <taxon>Variovorax</taxon>
    </lineage>
</organism>
<evidence type="ECO:0000256" key="3">
    <source>
        <dbReference type="ARBA" id="ARBA00012438"/>
    </source>
</evidence>
<dbReference type="Pfam" id="PF00672">
    <property type="entry name" value="HAMP"/>
    <property type="match status" value="1"/>
</dbReference>
<name>A0A431TH87_9BURK</name>
<dbReference type="EC" id="2.7.13.3" evidence="3"/>
<dbReference type="InterPro" id="IPR003660">
    <property type="entry name" value="HAMP_dom"/>
</dbReference>
<evidence type="ECO:0000256" key="2">
    <source>
        <dbReference type="ARBA" id="ARBA00004370"/>
    </source>
</evidence>
<dbReference type="CDD" id="cd00075">
    <property type="entry name" value="HATPase"/>
    <property type="match status" value="1"/>
</dbReference>
<keyword evidence="9" id="KW-0902">Two-component regulatory system</keyword>
<evidence type="ECO:0000256" key="11">
    <source>
        <dbReference type="SAM" id="Phobius"/>
    </source>
</evidence>
<evidence type="ECO:0000256" key="8">
    <source>
        <dbReference type="ARBA" id="ARBA00022989"/>
    </source>
</evidence>
<proteinExistence type="predicted"/>
<dbReference type="InterPro" id="IPR003661">
    <property type="entry name" value="HisK_dim/P_dom"/>
</dbReference>
<comment type="caution">
    <text evidence="14">The sequence shown here is derived from an EMBL/GenBank/DDBJ whole genome shotgun (WGS) entry which is preliminary data.</text>
</comment>
<dbReference type="PRINTS" id="PR00344">
    <property type="entry name" value="BCTRLSENSOR"/>
</dbReference>
<dbReference type="InterPro" id="IPR004358">
    <property type="entry name" value="Sig_transdc_His_kin-like_C"/>
</dbReference>
<dbReference type="Pfam" id="PF02518">
    <property type="entry name" value="HATPase_c"/>
    <property type="match status" value="1"/>
</dbReference>
<keyword evidence="7" id="KW-0418">Kinase</keyword>
<dbReference type="SUPFAM" id="SSF47384">
    <property type="entry name" value="Homodimeric domain of signal transducing histidine kinase"/>
    <property type="match status" value="1"/>
</dbReference>
<dbReference type="EMBL" id="RXOE01000005">
    <property type="protein sequence ID" value="RTQ32910.1"/>
    <property type="molecule type" value="Genomic_DNA"/>
</dbReference>
<feature type="domain" description="Histidine kinase" evidence="12">
    <location>
        <begin position="172"/>
        <end position="388"/>
    </location>
</feature>
<protein>
    <recommendedName>
        <fullName evidence="3">histidine kinase</fullName>
        <ecNumber evidence="3">2.7.13.3</ecNumber>
    </recommendedName>
</protein>
<dbReference type="SMART" id="SM00304">
    <property type="entry name" value="HAMP"/>
    <property type="match status" value="1"/>
</dbReference>
<evidence type="ECO:0000256" key="7">
    <source>
        <dbReference type="ARBA" id="ARBA00022777"/>
    </source>
</evidence>
<comment type="subcellular location">
    <subcellularLocation>
        <location evidence="2">Membrane</location>
    </subcellularLocation>
</comment>
<dbReference type="SMART" id="SM00388">
    <property type="entry name" value="HisKA"/>
    <property type="match status" value="1"/>
</dbReference>
<dbReference type="SUPFAM" id="SSF55874">
    <property type="entry name" value="ATPase domain of HSP90 chaperone/DNA topoisomerase II/histidine kinase"/>
    <property type="match status" value="1"/>
</dbReference>
<dbReference type="GO" id="GO:0000155">
    <property type="term" value="F:phosphorelay sensor kinase activity"/>
    <property type="evidence" value="ECO:0007669"/>
    <property type="project" value="InterPro"/>
</dbReference>
<gene>
    <name evidence="14" type="ORF">EJP69_19605</name>
</gene>
<sequence length="398" mass="43748">MRSRRSLWAWLTWRMVALAIAATAAVQAGMWARYSYWEARAESKLPPGIAAEMRRLEAAPEENAKRLQEIYGMYGDLFMPPSETEDLIVQALLSIAIVPFVVVFGLILARRIARPVSHVVAAAESVSIGRFSARAPVLEAAPAELQRLAMHFNKMAQRLEAYDRELHDSSAAIAHELRTPLTAAMGRLQGIVDRVFPFEEGQIATVMDQLEQIQRIIGDLQVLSLAHGGRLQLEITEFAAREFVDERISWATPALRERGVRALNHVAAAQMLRADRTRLGQVLSALLDNAVRYASDGGLVEVDFLAREHGVELIVRDRGTGIASEDDDLSRFFERFWRGEQSRSRHAGGTGLGLSVVQAICKAHGGHACAAARAGGGAEIRICLPYTVKVPEAGKLVT</sequence>
<dbReference type="OrthoDB" id="9804645at2"/>
<reference evidence="14 15" key="1">
    <citation type="submission" date="2018-12" db="EMBL/GenBank/DDBJ databases">
        <title>The genome of Variovorax gossypii DSM 100435.</title>
        <authorList>
            <person name="Gao J."/>
            <person name="Sun J."/>
        </authorList>
    </citation>
    <scope>NUCLEOTIDE SEQUENCE [LARGE SCALE GENOMIC DNA]</scope>
    <source>
        <strain evidence="14 15">DSM 100435</strain>
    </source>
</reference>
<evidence type="ECO:0000256" key="4">
    <source>
        <dbReference type="ARBA" id="ARBA00022553"/>
    </source>
</evidence>
<dbReference type="Gene3D" id="1.10.287.130">
    <property type="match status" value="1"/>
</dbReference>
<evidence type="ECO:0000259" key="13">
    <source>
        <dbReference type="PROSITE" id="PS50885"/>
    </source>
</evidence>
<dbReference type="PROSITE" id="PS50885">
    <property type="entry name" value="HAMP"/>
    <property type="match status" value="1"/>
</dbReference>
<dbReference type="InterPro" id="IPR003594">
    <property type="entry name" value="HATPase_dom"/>
</dbReference>
<dbReference type="Gene3D" id="3.30.565.10">
    <property type="entry name" value="Histidine kinase-like ATPase, C-terminal domain"/>
    <property type="match status" value="1"/>
</dbReference>
<dbReference type="PROSITE" id="PS50109">
    <property type="entry name" value="HIS_KIN"/>
    <property type="match status" value="1"/>
</dbReference>
<dbReference type="GO" id="GO:0005886">
    <property type="term" value="C:plasma membrane"/>
    <property type="evidence" value="ECO:0007669"/>
    <property type="project" value="TreeGrafter"/>
</dbReference>
<dbReference type="Pfam" id="PF00512">
    <property type="entry name" value="HisKA"/>
    <property type="match status" value="1"/>
</dbReference>
<keyword evidence="8 11" id="KW-1133">Transmembrane helix</keyword>
<evidence type="ECO:0000256" key="6">
    <source>
        <dbReference type="ARBA" id="ARBA00022692"/>
    </source>
</evidence>
<keyword evidence="10 11" id="KW-0472">Membrane</keyword>
<keyword evidence="5" id="KW-0808">Transferase</keyword>
<dbReference type="InterPro" id="IPR036890">
    <property type="entry name" value="HATPase_C_sf"/>
</dbReference>
<dbReference type="Gene3D" id="6.10.340.10">
    <property type="match status" value="1"/>
</dbReference>
<dbReference type="CDD" id="cd06225">
    <property type="entry name" value="HAMP"/>
    <property type="match status" value="1"/>
</dbReference>
<feature type="domain" description="HAMP" evidence="13">
    <location>
        <begin position="110"/>
        <end position="164"/>
    </location>
</feature>
<feature type="transmembrane region" description="Helical" evidence="11">
    <location>
        <begin position="87"/>
        <end position="109"/>
    </location>
</feature>
<dbReference type="InterPro" id="IPR036097">
    <property type="entry name" value="HisK_dim/P_sf"/>
</dbReference>
<evidence type="ECO:0000256" key="9">
    <source>
        <dbReference type="ARBA" id="ARBA00023012"/>
    </source>
</evidence>
<comment type="catalytic activity">
    <reaction evidence="1">
        <text>ATP + protein L-histidine = ADP + protein N-phospho-L-histidine.</text>
        <dbReference type="EC" id="2.7.13.3"/>
    </reaction>
</comment>
<dbReference type="Proteomes" id="UP000267418">
    <property type="component" value="Unassembled WGS sequence"/>
</dbReference>
<evidence type="ECO:0000256" key="5">
    <source>
        <dbReference type="ARBA" id="ARBA00022679"/>
    </source>
</evidence>
<keyword evidence="4" id="KW-0597">Phosphoprotein</keyword>
<dbReference type="InterPro" id="IPR050428">
    <property type="entry name" value="TCS_sensor_his_kinase"/>
</dbReference>
<dbReference type="PANTHER" id="PTHR45436:SF5">
    <property type="entry name" value="SENSOR HISTIDINE KINASE TRCS"/>
    <property type="match status" value="1"/>
</dbReference>
<dbReference type="InterPro" id="IPR005467">
    <property type="entry name" value="His_kinase_dom"/>
</dbReference>
<evidence type="ECO:0000256" key="10">
    <source>
        <dbReference type="ARBA" id="ARBA00023136"/>
    </source>
</evidence>
<accession>A0A431TH87</accession>
<keyword evidence="15" id="KW-1185">Reference proteome</keyword>
<dbReference type="CDD" id="cd00082">
    <property type="entry name" value="HisKA"/>
    <property type="match status" value="1"/>
</dbReference>
<dbReference type="SMART" id="SM00387">
    <property type="entry name" value="HATPase_c"/>
    <property type="match status" value="1"/>
</dbReference>
<evidence type="ECO:0000259" key="12">
    <source>
        <dbReference type="PROSITE" id="PS50109"/>
    </source>
</evidence>
<dbReference type="SUPFAM" id="SSF158472">
    <property type="entry name" value="HAMP domain-like"/>
    <property type="match status" value="1"/>
</dbReference>
<evidence type="ECO:0000313" key="15">
    <source>
        <dbReference type="Proteomes" id="UP000267418"/>
    </source>
</evidence>
<keyword evidence="6 11" id="KW-0812">Transmembrane</keyword>
<evidence type="ECO:0000313" key="14">
    <source>
        <dbReference type="EMBL" id="RTQ32910.1"/>
    </source>
</evidence>
<dbReference type="PANTHER" id="PTHR45436">
    <property type="entry name" value="SENSOR HISTIDINE KINASE YKOH"/>
    <property type="match status" value="1"/>
</dbReference>
<evidence type="ECO:0000256" key="1">
    <source>
        <dbReference type="ARBA" id="ARBA00000085"/>
    </source>
</evidence>